<organism evidence="3 4">
    <name type="scientific">Geodermatophilus siccatus</name>
    <dbReference type="NCBI Taxonomy" id="1137991"/>
    <lineage>
        <taxon>Bacteria</taxon>
        <taxon>Bacillati</taxon>
        <taxon>Actinomycetota</taxon>
        <taxon>Actinomycetes</taxon>
        <taxon>Geodermatophilales</taxon>
        <taxon>Geodermatophilaceae</taxon>
        <taxon>Geodermatophilus</taxon>
    </lineage>
</organism>
<feature type="region of interest" description="Disordered" evidence="1">
    <location>
        <begin position="56"/>
        <end position="149"/>
    </location>
</feature>
<dbReference type="InterPro" id="IPR029058">
    <property type="entry name" value="AB_hydrolase_fold"/>
</dbReference>
<gene>
    <name evidence="3" type="ORF">SAMN05660642_04830</name>
</gene>
<reference evidence="4" key="1">
    <citation type="submission" date="2016-10" db="EMBL/GenBank/DDBJ databases">
        <authorList>
            <person name="Varghese N."/>
            <person name="Submissions S."/>
        </authorList>
    </citation>
    <scope>NUCLEOTIDE SEQUENCE [LARGE SCALE GENOMIC DNA]</scope>
    <source>
        <strain evidence="4">DSM 45419</strain>
    </source>
</reference>
<feature type="region of interest" description="Disordered" evidence="1">
    <location>
        <begin position="161"/>
        <end position="180"/>
    </location>
</feature>
<feature type="compositionally biased region" description="Low complexity" evidence="1">
    <location>
        <begin position="134"/>
        <end position="149"/>
    </location>
</feature>
<name>A0A1H0BC92_9ACTN</name>
<evidence type="ECO:0000256" key="2">
    <source>
        <dbReference type="SAM" id="SignalP"/>
    </source>
</evidence>
<dbReference type="EMBL" id="FNHE01000021">
    <property type="protein sequence ID" value="SDN43236.1"/>
    <property type="molecule type" value="Genomic_DNA"/>
</dbReference>
<evidence type="ECO:0000313" key="3">
    <source>
        <dbReference type="EMBL" id="SDN43236.1"/>
    </source>
</evidence>
<proteinExistence type="predicted"/>
<dbReference type="RefSeq" id="WP_091224298.1">
    <property type="nucleotide sequence ID" value="NZ_FNHE01000021.1"/>
</dbReference>
<dbReference type="Proteomes" id="UP000198680">
    <property type="component" value="Unassembled WGS sequence"/>
</dbReference>
<evidence type="ECO:0000313" key="4">
    <source>
        <dbReference type="Proteomes" id="UP000198680"/>
    </source>
</evidence>
<feature type="compositionally biased region" description="Low complexity" evidence="1">
    <location>
        <begin position="61"/>
        <end position="71"/>
    </location>
</feature>
<evidence type="ECO:0000256" key="1">
    <source>
        <dbReference type="SAM" id="MobiDB-lite"/>
    </source>
</evidence>
<dbReference type="STRING" id="1137991.SAMN05660642_04830"/>
<dbReference type="AlphaFoldDB" id="A0A1H0BC92"/>
<feature type="signal peptide" evidence="2">
    <location>
        <begin position="1"/>
        <end position="26"/>
    </location>
</feature>
<sequence>MRSSLSTAGRRASVLAAAALVSLATAACGPADLQGGAAGTTGQTDVSSQAAIDQPLSLGDAPTAPSSAVPTPAAPAPTTPAQPQTQAPVAGATGSEVEGTDESAAAAVPTEVVPGAPQAAATADQGRRKRDSSSGRSTSASAPAPAAAPAPVAAAAAPAAAGASTGGSGGTFTDQARRSFTAGNGQTGNYLLYAAGIDPAKPVGLVVYVDGTGEYGVDNPTSSYALGGSSGLVATSRARNMMTLAVESPNQSCECWHTGDTSGYADFLAGLIENQLSKYPVSEVWLSGFSSGAQEITRFLVPRHPELMRLGGGWVVFGGGGPPADGGSAVTAARMAGVRGHWFTGTADTSVPLTASWGAQAGERFYAGRGVVTSSEYPAGVGHALDGRLGRTVGQLIDAS</sequence>
<evidence type="ECO:0008006" key="5">
    <source>
        <dbReference type="Google" id="ProtNLM"/>
    </source>
</evidence>
<accession>A0A1H0BC92</accession>
<feature type="chain" id="PRO_5011793350" description="Cutinase" evidence="2">
    <location>
        <begin position="27"/>
        <end position="400"/>
    </location>
</feature>
<feature type="compositionally biased region" description="Low complexity" evidence="1">
    <location>
        <begin position="81"/>
        <end position="90"/>
    </location>
</feature>
<keyword evidence="4" id="KW-1185">Reference proteome</keyword>
<dbReference type="Gene3D" id="3.40.50.1820">
    <property type="entry name" value="alpha/beta hydrolase"/>
    <property type="match status" value="1"/>
</dbReference>
<dbReference type="PROSITE" id="PS51257">
    <property type="entry name" value="PROKAR_LIPOPROTEIN"/>
    <property type="match status" value="1"/>
</dbReference>
<dbReference type="SUPFAM" id="SSF53474">
    <property type="entry name" value="alpha/beta-Hydrolases"/>
    <property type="match status" value="1"/>
</dbReference>
<protein>
    <recommendedName>
        <fullName evidence="5">Cutinase</fullName>
    </recommendedName>
</protein>
<keyword evidence="2" id="KW-0732">Signal</keyword>